<gene>
    <name evidence="3" type="ORF">EB235_27400</name>
</gene>
<dbReference type="InterPro" id="IPR006680">
    <property type="entry name" value="Amidohydro-rel"/>
</dbReference>
<dbReference type="AlphaFoldDB" id="A0A6M7WXF1"/>
<dbReference type="GO" id="GO:0016787">
    <property type="term" value="F:hydrolase activity"/>
    <property type="evidence" value="ECO:0007669"/>
    <property type="project" value="UniProtKB-KW"/>
</dbReference>
<proteinExistence type="predicted"/>
<dbReference type="InterPro" id="IPR032465">
    <property type="entry name" value="ACMSD"/>
</dbReference>
<keyword evidence="3" id="KW-0378">Hydrolase</keyword>
<dbReference type="GO" id="GO:0016831">
    <property type="term" value="F:carboxy-lyase activity"/>
    <property type="evidence" value="ECO:0007669"/>
    <property type="project" value="InterPro"/>
</dbReference>
<dbReference type="InterPro" id="IPR032466">
    <property type="entry name" value="Metal_Hydrolase"/>
</dbReference>
<dbReference type="EMBL" id="CP033367">
    <property type="protein sequence ID" value="QKD04754.1"/>
    <property type="molecule type" value="Genomic_DNA"/>
</dbReference>
<feature type="domain" description="Amidohydrolase-related" evidence="2">
    <location>
        <begin position="44"/>
        <end position="349"/>
    </location>
</feature>
<dbReference type="PANTHER" id="PTHR21240">
    <property type="entry name" value="2-AMINO-3-CARBOXYLMUCONATE-6-SEMIALDEHYDE DECARBOXYLASE"/>
    <property type="match status" value="1"/>
</dbReference>
<dbReference type="GO" id="GO:0005737">
    <property type="term" value="C:cytoplasm"/>
    <property type="evidence" value="ECO:0007669"/>
    <property type="project" value="TreeGrafter"/>
</dbReference>
<accession>A0A6M7WXF1</accession>
<evidence type="ECO:0000313" key="4">
    <source>
        <dbReference type="Proteomes" id="UP000503017"/>
    </source>
</evidence>
<dbReference type="GO" id="GO:0019748">
    <property type="term" value="P:secondary metabolic process"/>
    <property type="evidence" value="ECO:0007669"/>
    <property type="project" value="TreeGrafter"/>
</dbReference>
<dbReference type="Proteomes" id="UP000503017">
    <property type="component" value="Chromosome"/>
</dbReference>
<dbReference type="PANTHER" id="PTHR21240:SF28">
    <property type="entry name" value="ISO-OROTATE DECARBOXYLASE (EUROFUNG)"/>
    <property type="match status" value="1"/>
</dbReference>
<evidence type="ECO:0000256" key="1">
    <source>
        <dbReference type="ARBA" id="ARBA00023239"/>
    </source>
</evidence>
<dbReference type="Pfam" id="PF04909">
    <property type="entry name" value="Amidohydro_2"/>
    <property type="match status" value="1"/>
</dbReference>
<keyword evidence="1" id="KW-0456">Lyase</keyword>
<reference evidence="3 4" key="1">
    <citation type="submission" date="2018-10" db="EMBL/GenBank/DDBJ databases">
        <authorList>
            <person name="Perry B.J."/>
            <person name="Sullivan J.T."/>
            <person name="Murphy R.J.T."/>
            <person name="Ramsay J.P."/>
            <person name="Ronson C.W."/>
        </authorList>
    </citation>
    <scope>NUCLEOTIDE SEQUENCE [LARGE SCALE GENOMIC DNA]</scope>
    <source>
        <strain evidence="3 4">R88b</strain>
    </source>
</reference>
<evidence type="ECO:0000259" key="2">
    <source>
        <dbReference type="Pfam" id="PF04909"/>
    </source>
</evidence>
<sequence>MFIVDTDVHNYWSSAEVLLPYLEPYWRDFLVRGEKPGPKGSFPHGHRPWLHPEGFSRHDIRPQTEEDNYLIMKEKHLDLYDIDVAILTADEPLEASTLANYHYANALVKAYNDYMIDWWLPKDRRFKGSIIISPTDPHGAAAEIRRLGAHKDIVQVLASHGSQRPYGDPFYHPIFEACAEVGLPFAIHFGGQGGVNHNAIASGPTTYYWETHALLSQPAMTHVVSMISNGVFEKYPDLYFVVIECGVSWVPSLMWRLDANFKALRKETPWLKMLPSEYCRRNIRFSTQPLEQPQNVKHLWETLEHMDGQNTLLFASDYPHWDFDAPTNIHIPPAWRDKVMGLNALEVYKRIEAPAAASARVA</sequence>
<evidence type="ECO:0000313" key="3">
    <source>
        <dbReference type="EMBL" id="QKD04754.1"/>
    </source>
</evidence>
<dbReference type="Gene3D" id="3.20.20.140">
    <property type="entry name" value="Metal-dependent hydrolases"/>
    <property type="match status" value="1"/>
</dbReference>
<dbReference type="RefSeq" id="WP_027034326.1">
    <property type="nucleotide sequence ID" value="NZ_CP033367.1"/>
</dbReference>
<name>A0A6M7WXF1_RHILI</name>
<protein>
    <submittedName>
        <fullName evidence="3">Amidohydrolase</fullName>
    </submittedName>
</protein>
<dbReference type="SUPFAM" id="SSF51556">
    <property type="entry name" value="Metallo-dependent hydrolases"/>
    <property type="match status" value="1"/>
</dbReference>
<organism evidence="3 4">
    <name type="scientific">Mesorhizobium loti R88b</name>
    <dbReference type="NCBI Taxonomy" id="935548"/>
    <lineage>
        <taxon>Bacteria</taxon>
        <taxon>Pseudomonadati</taxon>
        <taxon>Pseudomonadota</taxon>
        <taxon>Alphaproteobacteria</taxon>
        <taxon>Hyphomicrobiales</taxon>
        <taxon>Phyllobacteriaceae</taxon>
        <taxon>Mesorhizobium</taxon>
    </lineage>
</organism>